<accession>A0ABT5TF03</accession>
<gene>
    <name evidence="5" type="ORF">PUT78_16785</name>
</gene>
<evidence type="ECO:0000256" key="2">
    <source>
        <dbReference type="ARBA" id="ARBA00022729"/>
    </source>
</evidence>
<keyword evidence="3" id="KW-0574">Periplasm</keyword>
<evidence type="ECO:0000256" key="1">
    <source>
        <dbReference type="ARBA" id="ARBA00004418"/>
    </source>
</evidence>
<name>A0ABT5TF03_9RHOB</name>
<evidence type="ECO:0000256" key="4">
    <source>
        <dbReference type="SAM" id="SignalP"/>
    </source>
</evidence>
<proteinExistence type="predicted"/>
<sequence>MTLPSFIRKVAATGVAGLMLANSALAQVQMTYAHSENPSSVVAAEAFKAIVEGQSAGEIQVNLVIHSTLGGDRDVVDQMRLGELEFYVVGIHGLSGIAPNVQMFDAPYLFANRNEFYALMRDQELVGFVRDHILERSGDTIRFLGAAENSVRNLYSRHGPIRLPSDLGPVKLRVPPGPLNIAVWQGLGIGSVVGLSGSERNQGLQTGIIDATEGSLSGAMSAGHVDLLGNITMTGHSFSYMAYLVNEEFWQTLTDAQRDIISAASDLSIIIQNGAAMTAELDALRDAAAAGANITILSPAEAAVWQETAFPVGQQFIADNLDADFAEQAQSAIDAIRAR</sequence>
<dbReference type="Proteomes" id="UP001431784">
    <property type="component" value="Unassembled WGS sequence"/>
</dbReference>
<keyword evidence="6" id="KW-1185">Reference proteome</keyword>
<protein>
    <submittedName>
        <fullName evidence="5">TRAP transporter substrate-binding protein</fullName>
    </submittedName>
</protein>
<dbReference type="InterPro" id="IPR038404">
    <property type="entry name" value="TRAP_DctP_sf"/>
</dbReference>
<feature type="chain" id="PRO_5046351035" evidence="4">
    <location>
        <begin position="27"/>
        <end position="339"/>
    </location>
</feature>
<evidence type="ECO:0000313" key="5">
    <source>
        <dbReference type="EMBL" id="MDD7972752.1"/>
    </source>
</evidence>
<comment type="subcellular location">
    <subcellularLocation>
        <location evidence="1">Periplasm</location>
    </subcellularLocation>
</comment>
<dbReference type="NCBIfam" id="NF037995">
    <property type="entry name" value="TRAP_S1"/>
    <property type="match status" value="1"/>
</dbReference>
<evidence type="ECO:0000313" key="6">
    <source>
        <dbReference type="Proteomes" id="UP001431784"/>
    </source>
</evidence>
<dbReference type="PANTHER" id="PTHR33376:SF5">
    <property type="entry name" value="EXTRACYTOPLASMIC SOLUTE RECEPTOR PROTEIN"/>
    <property type="match status" value="1"/>
</dbReference>
<feature type="signal peptide" evidence="4">
    <location>
        <begin position="1"/>
        <end position="26"/>
    </location>
</feature>
<dbReference type="Gene3D" id="3.40.190.170">
    <property type="entry name" value="Bacterial extracellular solute-binding protein, family 7"/>
    <property type="match status" value="1"/>
</dbReference>
<comment type="caution">
    <text evidence="5">The sequence shown here is derived from an EMBL/GenBank/DDBJ whole genome shotgun (WGS) entry which is preliminary data.</text>
</comment>
<keyword evidence="2 4" id="KW-0732">Signal</keyword>
<dbReference type="EMBL" id="JAQZSM010000019">
    <property type="protein sequence ID" value="MDD7972752.1"/>
    <property type="molecule type" value="Genomic_DNA"/>
</dbReference>
<reference evidence="5" key="1">
    <citation type="submission" date="2023-02" db="EMBL/GenBank/DDBJ databases">
        <title>Description of Roseinatronobacter alkalisoli sp. nov., an alkaliphilic bacerium isolated from soda soil.</title>
        <authorList>
            <person name="Wei W."/>
        </authorList>
    </citation>
    <scope>NUCLEOTIDE SEQUENCE</scope>
    <source>
        <strain evidence="5">HJB301</strain>
    </source>
</reference>
<dbReference type="RefSeq" id="WP_274353429.1">
    <property type="nucleotide sequence ID" value="NZ_JAQZSM010000019.1"/>
</dbReference>
<organism evidence="5 6">
    <name type="scientific">Roseinatronobacter alkalisoli</name>
    <dbReference type="NCBI Taxonomy" id="3028235"/>
    <lineage>
        <taxon>Bacteria</taxon>
        <taxon>Pseudomonadati</taxon>
        <taxon>Pseudomonadota</taxon>
        <taxon>Alphaproteobacteria</taxon>
        <taxon>Rhodobacterales</taxon>
        <taxon>Paracoccaceae</taxon>
        <taxon>Roseinatronobacter</taxon>
    </lineage>
</organism>
<dbReference type="InterPro" id="IPR018389">
    <property type="entry name" value="DctP_fam"/>
</dbReference>
<evidence type="ECO:0000256" key="3">
    <source>
        <dbReference type="ARBA" id="ARBA00022764"/>
    </source>
</evidence>
<dbReference type="PANTHER" id="PTHR33376">
    <property type="match status" value="1"/>
</dbReference>
<dbReference type="CDD" id="cd13603">
    <property type="entry name" value="PBP2_TRAP_Siap_TeaA_like"/>
    <property type="match status" value="1"/>
</dbReference>
<dbReference type="Pfam" id="PF03480">
    <property type="entry name" value="DctP"/>
    <property type="match status" value="1"/>
</dbReference>